<evidence type="ECO:0000256" key="1">
    <source>
        <dbReference type="SAM" id="Phobius"/>
    </source>
</evidence>
<dbReference type="KEGG" id="psoj:PHYSODRAFT_499078"/>
<feature type="transmembrane region" description="Helical" evidence="1">
    <location>
        <begin position="163"/>
        <end position="182"/>
    </location>
</feature>
<keyword evidence="3" id="KW-1185">Reference proteome</keyword>
<feature type="transmembrane region" description="Helical" evidence="1">
    <location>
        <begin position="100"/>
        <end position="122"/>
    </location>
</feature>
<evidence type="ECO:0000313" key="3">
    <source>
        <dbReference type="Proteomes" id="UP000002640"/>
    </source>
</evidence>
<feature type="transmembrane region" description="Helical" evidence="1">
    <location>
        <begin position="134"/>
        <end position="157"/>
    </location>
</feature>
<keyword evidence="1" id="KW-0812">Transmembrane</keyword>
<organism evidence="2 3">
    <name type="scientific">Phytophthora sojae (strain P6497)</name>
    <name type="common">Soybean stem and root rot agent</name>
    <name type="synonym">Phytophthora megasperma f. sp. glycines</name>
    <dbReference type="NCBI Taxonomy" id="1094619"/>
    <lineage>
        <taxon>Eukaryota</taxon>
        <taxon>Sar</taxon>
        <taxon>Stramenopiles</taxon>
        <taxon>Oomycota</taxon>
        <taxon>Peronosporomycetes</taxon>
        <taxon>Peronosporales</taxon>
        <taxon>Peronosporaceae</taxon>
        <taxon>Phytophthora</taxon>
    </lineage>
</organism>
<accession>G4ZGS5</accession>
<keyword evidence="1" id="KW-1133">Transmembrane helix</keyword>
<protein>
    <submittedName>
        <fullName evidence="2">Uncharacterized protein</fullName>
    </submittedName>
</protein>
<dbReference type="InParanoid" id="G4ZGS5"/>
<gene>
    <name evidence="2" type="ORF">PHYSODRAFT_499078</name>
</gene>
<feature type="transmembrane region" description="Helical" evidence="1">
    <location>
        <begin position="67"/>
        <end position="88"/>
    </location>
</feature>
<dbReference type="AlphaFoldDB" id="G4ZGS5"/>
<evidence type="ECO:0000313" key="2">
    <source>
        <dbReference type="EMBL" id="EGZ17574.1"/>
    </source>
</evidence>
<keyword evidence="1" id="KW-0472">Membrane</keyword>
<proteinExistence type="predicted"/>
<name>G4ZGS5_PHYSP</name>
<dbReference type="Proteomes" id="UP000002640">
    <property type="component" value="Unassembled WGS sequence"/>
</dbReference>
<dbReference type="EMBL" id="JH159154">
    <property type="protein sequence ID" value="EGZ17574.1"/>
    <property type="molecule type" value="Genomic_DNA"/>
</dbReference>
<dbReference type="RefSeq" id="XP_009526632.1">
    <property type="nucleotide sequence ID" value="XM_009528337.1"/>
</dbReference>
<sequence length="205" mass="22640">MGAASVGPSVEEAKSARASVNRPSIWHRLGRRWSDLQIGRQGSYSVERLESLDNYCKTTSKTRAMMVCLLTPLPALSTAVLLECLPLRPPSEGWKANWMFWIRLSLMVFIICFVGISELLTFLPDLNFTLCKRLIVASGTSAGFMTVCLLVADTIGFPVPNTWQSAGVVEGVLVRTMILLVFGTKPFARNSRCRTWGSCCLSSEK</sequence>
<dbReference type="GeneID" id="20657651"/>
<reference evidence="2 3" key="1">
    <citation type="journal article" date="2006" name="Science">
        <title>Phytophthora genome sequences uncover evolutionary origins and mechanisms of pathogenesis.</title>
        <authorList>
            <person name="Tyler B.M."/>
            <person name="Tripathy S."/>
            <person name="Zhang X."/>
            <person name="Dehal P."/>
            <person name="Jiang R.H."/>
            <person name="Aerts A."/>
            <person name="Arredondo F.D."/>
            <person name="Baxter L."/>
            <person name="Bensasson D."/>
            <person name="Beynon J.L."/>
            <person name="Chapman J."/>
            <person name="Damasceno C.M."/>
            <person name="Dorrance A.E."/>
            <person name="Dou D."/>
            <person name="Dickerman A.W."/>
            <person name="Dubchak I.L."/>
            <person name="Garbelotto M."/>
            <person name="Gijzen M."/>
            <person name="Gordon S.G."/>
            <person name="Govers F."/>
            <person name="Grunwald N.J."/>
            <person name="Huang W."/>
            <person name="Ivors K.L."/>
            <person name="Jones R.W."/>
            <person name="Kamoun S."/>
            <person name="Krampis K."/>
            <person name="Lamour K.H."/>
            <person name="Lee M.K."/>
            <person name="McDonald W.H."/>
            <person name="Medina M."/>
            <person name="Meijer H.J."/>
            <person name="Nordberg E.K."/>
            <person name="Maclean D.J."/>
            <person name="Ospina-Giraldo M.D."/>
            <person name="Morris P.F."/>
            <person name="Phuntumart V."/>
            <person name="Putnam N.H."/>
            <person name="Rash S."/>
            <person name="Rose J.K."/>
            <person name="Sakihama Y."/>
            <person name="Salamov A.A."/>
            <person name="Savidor A."/>
            <person name="Scheuring C.F."/>
            <person name="Smith B.M."/>
            <person name="Sobral B.W."/>
            <person name="Terry A."/>
            <person name="Torto-Alalibo T.A."/>
            <person name="Win J."/>
            <person name="Xu Z."/>
            <person name="Zhang H."/>
            <person name="Grigoriev I.V."/>
            <person name="Rokhsar D.S."/>
            <person name="Boore J.L."/>
        </authorList>
    </citation>
    <scope>NUCLEOTIDE SEQUENCE [LARGE SCALE GENOMIC DNA]</scope>
    <source>
        <strain evidence="2 3">P6497</strain>
    </source>
</reference>